<dbReference type="InterPro" id="IPR038734">
    <property type="entry name" value="YhaN_AAA"/>
</dbReference>
<keyword evidence="5" id="KW-1185">Reference proteome</keyword>
<feature type="coiled-coil region" evidence="1">
    <location>
        <begin position="189"/>
        <end position="240"/>
    </location>
</feature>
<dbReference type="Pfam" id="PF13514">
    <property type="entry name" value="AAA_27"/>
    <property type="match status" value="1"/>
</dbReference>
<dbReference type="Proteomes" id="UP000317178">
    <property type="component" value="Chromosome"/>
</dbReference>
<evidence type="ECO:0000256" key="2">
    <source>
        <dbReference type="SAM" id="Phobius"/>
    </source>
</evidence>
<feature type="coiled-coil region" evidence="1">
    <location>
        <begin position="732"/>
        <end position="805"/>
    </location>
</feature>
<evidence type="ECO:0000256" key="1">
    <source>
        <dbReference type="SAM" id="Coils"/>
    </source>
</evidence>
<dbReference type="InterPro" id="IPR027417">
    <property type="entry name" value="P-loop_NTPase"/>
</dbReference>
<feature type="coiled-coil region" evidence="1">
    <location>
        <begin position="545"/>
        <end position="634"/>
    </location>
</feature>
<dbReference type="RefSeq" id="WP_144993679.1">
    <property type="nucleotide sequence ID" value="NZ_CP036281.1"/>
</dbReference>
<evidence type="ECO:0000313" key="5">
    <source>
        <dbReference type="Proteomes" id="UP000317178"/>
    </source>
</evidence>
<evidence type="ECO:0000259" key="3">
    <source>
        <dbReference type="Pfam" id="PF13514"/>
    </source>
</evidence>
<feature type="transmembrane region" description="Helical" evidence="2">
    <location>
        <begin position="513"/>
        <end position="533"/>
    </location>
</feature>
<organism evidence="4 5">
    <name type="scientific">Polystyrenella longa</name>
    <dbReference type="NCBI Taxonomy" id="2528007"/>
    <lineage>
        <taxon>Bacteria</taxon>
        <taxon>Pseudomonadati</taxon>
        <taxon>Planctomycetota</taxon>
        <taxon>Planctomycetia</taxon>
        <taxon>Planctomycetales</taxon>
        <taxon>Planctomycetaceae</taxon>
        <taxon>Polystyrenella</taxon>
    </lineage>
</organism>
<gene>
    <name evidence="4" type="ORF">Pla110_09420</name>
</gene>
<sequence>MKIRQIEIEQYGPWRNLQLPFEGHPFEMIYGPNEAGKSTLMRFIRAVLYGYETENLEGPRGDFGEDRRRGSLLVEHRGAEYRLQRNAEWNERGQLQIDRITEGGEHREGNPESVLKTLTGGTDELLFNNIFAVGLDEIQQLASLHDDEVGQHIYGLTLGPEGRRILTANRQAGRKLHQLFQTEPNRGELLELLADEDRLRQEIEQSTSNSGLYQQKKQQLDNLRREIEELRKQQTSLQREQRGCRFMDLIFKPWRQVYDYEQELQRLPARRNLPSGGLEELKGLDRKIRESRRSYKDQRGQYREGLKLSTNLKPETGVRRHAQLMRTLLDQKTWYRDERERIDLFFTDQNAARQELDRELGKLRNLWPDITLERCRKINATAGDSRELLATARKYQRELSRRNRFRKRYDKRVRKNQARMAELTQIQNDLNGLSISDALNRARQQLSAVKRRLELQLQMKAFQERMERSQAQLARQEERIGLPTIAYLGITIFVLGGFFFVALGLWEAVKTSWLIGGIYFFLGLTAAGIGWSIKSHFRTAVSETVRETQDDLFETRAKLNQLQKEADSLFDPSANRLGDSPDEESLIDRAYRKVRDLEGNLELEQRVHNERERLSRWRNRSQELQRKVSEVRQQWCQQLQRVGLPESVNIDETFDLWEQVQATLAADKHLRQLEDSLNQRRHTLDHYESQVRQVNEDLSLEGEAVGRDNNLLKLFPQWENLIGQYGEWRSVRRKHRAESRDSRRQVRLLQKEYEELRTRRSGLLEKAGVHSLKEYADLEEKLQRRTELEDLLMLAREDLDRLASTEPDLAIVEDDLEKFDPISNKNRLGDLSQREQVTNDKLSRRLEETGALKQQLGEWESDQSLMKYRQELAAVRARMHEATSQWLGVQVGQEITRQLQTQYERTQQPEVLANASRYFTELTEGRYQNVWTPLGKRHLCLEDGHKQVFRVEQVSRGTRELLFLSLRMALVQQFAGRDIELPFILDDVMVNFDQGRTETALSTLLKWAEGGQQILCFTCHLHLAKMLEERGVKTFHLPKNQTAAEAGNRWAG</sequence>
<dbReference type="KEGG" id="plon:Pla110_09420"/>
<dbReference type="SUPFAM" id="SSF52540">
    <property type="entry name" value="P-loop containing nucleoside triphosphate hydrolases"/>
    <property type="match status" value="2"/>
</dbReference>
<dbReference type="PANTHER" id="PTHR41259">
    <property type="entry name" value="DOUBLE-STRAND BREAK REPAIR RAD50 ATPASE, PUTATIVE-RELATED"/>
    <property type="match status" value="1"/>
</dbReference>
<dbReference type="PANTHER" id="PTHR41259:SF1">
    <property type="entry name" value="DOUBLE-STRAND BREAK REPAIR RAD50 ATPASE, PUTATIVE-RELATED"/>
    <property type="match status" value="1"/>
</dbReference>
<dbReference type="Gene3D" id="3.40.50.300">
    <property type="entry name" value="P-loop containing nucleotide triphosphate hydrolases"/>
    <property type="match status" value="2"/>
</dbReference>
<feature type="domain" description="YhaN AAA" evidence="3">
    <location>
        <begin position="1"/>
        <end position="207"/>
    </location>
</feature>
<keyword evidence="2" id="KW-0472">Membrane</keyword>
<evidence type="ECO:0000313" key="4">
    <source>
        <dbReference type="EMBL" id="QDU79236.1"/>
    </source>
</evidence>
<accession>A0A518CJ27</accession>
<keyword evidence="2" id="KW-0812">Transmembrane</keyword>
<reference evidence="4 5" key="1">
    <citation type="submission" date="2019-02" db="EMBL/GenBank/DDBJ databases">
        <title>Deep-cultivation of Planctomycetes and their phenomic and genomic characterization uncovers novel biology.</title>
        <authorList>
            <person name="Wiegand S."/>
            <person name="Jogler M."/>
            <person name="Boedeker C."/>
            <person name="Pinto D."/>
            <person name="Vollmers J."/>
            <person name="Rivas-Marin E."/>
            <person name="Kohn T."/>
            <person name="Peeters S.H."/>
            <person name="Heuer A."/>
            <person name="Rast P."/>
            <person name="Oberbeckmann S."/>
            <person name="Bunk B."/>
            <person name="Jeske O."/>
            <person name="Meyerdierks A."/>
            <person name="Storesund J.E."/>
            <person name="Kallscheuer N."/>
            <person name="Luecker S."/>
            <person name="Lage O.M."/>
            <person name="Pohl T."/>
            <person name="Merkel B.J."/>
            <person name="Hornburger P."/>
            <person name="Mueller R.-W."/>
            <person name="Bruemmer F."/>
            <person name="Labrenz M."/>
            <person name="Spormann A.M."/>
            <person name="Op den Camp H."/>
            <person name="Overmann J."/>
            <person name="Amann R."/>
            <person name="Jetten M.S.M."/>
            <person name="Mascher T."/>
            <person name="Medema M.H."/>
            <person name="Devos D.P."/>
            <person name="Kaster A.-K."/>
            <person name="Ovreas L."/>
            <person name="Rohde M."/>
            <person name="Galperin M.Y."/>
            <person name="Jogler C."/>
        </authorList>
    </citation>
    <scope>NUCLEOTIDE SEQUENCE [LARGE SCALE GENOMIC DNA]</scope>
    <source>
        <strain evidence="4 5">Pla110</strain>
    </source>
</reference>
<keyword evidence="2" id="KW-1133">Transmembrane helix</keyword>
<proteinExistence type="predicted"/>
<dbReference type="EMBL" id="CP036281">
    <property type="protein sequence ID" value="QDU79236.1"/>
    <property type="molecule type" value="Genomic_DNA"/>
</dbReference>
<feature type="transmembrane region" description="Helical" evidence="2">
    <location>
        <begin position="485"/>
        <end position="506"/>
    </location>
</feature>
<dbReference type="OrthoDB" id="9764467at2"/>
<dbReference type="AlphaFoldDB" id="A0A518CJ27"/>
<protein>
    <recommendedName>
        <fullName evidence="3">YhaN AAA domain-containing protein</fullName>
    </recommendedName>
</protein>
<name>A0A518CJ27_9PLAN</name>
<feature type="coiled-coil region" evidence="1">
    <location>
        <begin position="436"/>
        <end position="479"/>
    </location>
</feature>
<keyword evidence="1" id="KW-0175">Coiled coil</keyword>